<dbReference type="Gene3D" id="2.40.50.140">
    <property type="entry name" value="Nucleic acid-binding proteins"/>
    <property type="match status" value="1"/>
</dbReference>
<dbReference type="Proteomes" id="UP000628710">
    <property type="component" value="Unassembled WGS sequence"/>
</dbReference>
<accession>A0A934JWX4</accession>
<evidence type="ECO:0000256" key="1">
    <source>
        <dbReference type="SAM" id="Phobius"/>
    </source>
</evidence>
<evidence type="ECO:0000313" key="2">
    <source>
        <dbReference type="EMBL" id="MBJ7538790.1"/>
    </source>
</evidence>
<comment type="caution">
    <text evidence="2">The sequence shown here is derived from an EMBL/GenBank/DDBJ whole genome shotgun (WGS) entry which is preliminary data.</text>
</comment>
<dbReference type="RefSeq" id="WP_199469200.1">
    <property type="nucleotide sequence ID" value="NZ_JAEMNX010000018.1"/>
</dbReference>
<keyword evidence="1" id="KW-0472">Membrane</keyword>
<sequence>MDFFTNNLAQSLFVVGLILLVIEVAVLGFSTFVLFFTGLAAMVTGVLLYVDIIPNTGLSAMFSTGMLTLIAAVMLWRPLKRMQSHVSPKKAQGDLVGHRFILQEAVSPLQVGTYHYSGVDWKLISLTPIEAGTRVEVTEAEVGAFHIQALEAE</sequence>
<proteinExistence type="predicted"/>
<name>A0A934JWX4_9GAMM</name>
<dbReference type="AlphaFoldDB" id="A0A934JWX4"/>
<keyword evidence="3" id="KW-1185">Reference proteome</keyword>
<evidence type="ECO:0000313" key="3">
    <source>
        <dbReference type="Proteomes" id="UP000628710"/>
    </source>
</evidence>
<feature type="transmembrane region" description="Helical" evidence="1">
    <location>
        <begin position="56"/>
        <end position="76"/>
    </location>
</feature>
<reference evidence="2" key="1">
    <citation type="submission" date="2020-12" db="EMBL/GenBank/DDBJ databases">
        <title>Marinomonas arctica sp. nov., a psychrotolerant bacterium isolated from the Arctic.</title>
        <authorList>
            <person name="Zhang Y."/>
        </authorList>
    </citation>
    <scope>NUCLEOTIDE SEQUENCE</scope>
    <source>
        <strain evidence="2">C1424</strain>
    </source>
</reference>
<dbReference type="InterPro" id="IPR012340">
    <property type="entry name" value="NA-bd_OB-fold"/>
</dbReference>
<dbReference type="PANTHER" id="PTHR33507">
    <property type="entry name" value="INNER MEMBRANE PROTEIN YBBJ"/>
    <property type="match status" value="1"/>
</dbReference>
<dbReference type="GO" id="GO:0005886">
    <property type="term" value="C:plasma membrane"/>
    <property type="evidence" value="ECO:0007669"/>
    <property type="project" value="TreeGrafter"/>
</dbReference>
<organism evidence="2 3">
    <name type="scientific">Marinomonas transparens</name>
    <dbReference type="NCBI Taxonomy" id="2795388"/>
    <lineage>
        <taxon>Bacteria</taxon>
        <taxon>Pseudomonadati</taxon>
        <taxon>Pseudomonadota</taxon>
        <taxon>Gammaproteobacteria</taxon>
        <taxon>Oceanospirillales</taxon>
        <taxon>Oceanospirillaceae</taxon>
        <taxon>Marinomonas</taxon>
    </lineage>
</organism>
<dbReference type="PANTHER" id="PTHR33507:SF3">
    <property type="entry name" value="INNER MEMBRANE PROTEIN YBBJ"/>
    <property type="match status" value="1"/>
</dbReference>
<keyword evidence="1" id="KW-0812">Transmembrane</keyword>
<dbReference type="EMBL" id="JAEMNX010000018">
    <property type="protein sequence ID" value="MBJ7538790.1"/>
    <property type="molecule type" value="Genomic_DNA"/>
</dbReference>
<protein>
    <submittedName>
        <fullName evidence="2">NfeD family protein</fullName>
    </submittedName>
</protein>
<dbReference type="InterPro" id="IPR052165">
    <property type="entry name" value="Membrane_assoc_protease"/>
</dbReference>
<gene>
    <name evidence="2" type="ORF">I8J31_13975</name>
</gene>
<keyword evidence="1" id="KW-1133">Transmembrane helix</keyword>
<feature type="transmembrane region" description="Helical" evidence="1">
    <location>
        <begin position="12"/>
        <end position="36"/>
    </location>
</feature>